<comment type="caution">
    <text evidence="1">The sequence shown here is derived from an EMBL/GenBank/DDBJ whole genome shotgun (WGS) entry which is preliminary data.</text>
</comment>
<keyword evidence="2" id="KW-1185">Reference proteome</keyword>
<sequence length="191" mass="20648">MATGETTLVQMKEIIELVLKEPGTTPVTTELEEKYRDATDSNAWLAMQVTLRGRGTATWMALSAIENRAKTASSSILNVCTWSMLGRVAYCRVELAHRTTESEELQPLFYELGTNAAEGLGIRSYSETVVGKTQKLVENVVAELARLGFVSNLSADSFPISNSNPSGNFPVVDIWSSSSVIAGPTAGQLQT</sequence>
<dbReference type="EMBL" id="JAWWNJ010000005">
    <property type="protein sequence ID" value="KAK7055650.1"/>
    <property type="molecule type" value="Genomic_DNA"/>
</dbReference>
<name>A0AAW0DW05_9AGAR</name>
<evidence type="ECO:0000313" key="1">
    <source>
        <dbReference type="EMBL" id="KAK7055650.1"/>
    </source>
</evidence>
<reference evidence="1 2" key="1">
    <citation type="journal article" date="2024" name="J Genomics">
        <title>Draft genome sequencing and assembly of Favolaschia claudopus CIRM-BRFM 2984 isolated from oak limbs.</title>
        <authorList>
            <person name="Navarro D."/>
            <person name="Drula E."/>
            <person name="Chaduli D."/>
            <person name="Cazenave R."/>
            <person name="Ahrendt S."/>
            <person name="Wang J."/>
            <person name="Lipzen A."/>
            <person name="Daum C."/>
            <person name="Barry K."/>
            <person name="Grigoriev I.V."/>
            <person name="Favel A."/>
            <person name="Rosso M.N."/>
            <person name="Martin F."/>
        </authorList>
    </citation>
    <scope>NUCLEOTIDE SEQUENCE [LARGE SCALE GENOMIC DNA]</scope>
    <source>
        <strain evidence="1 2">CIRM-BRFM 2984</strain>
    </source>
</reference>
<gene>
    <name evidence="1" type="ORF">R3P38DRAFT_2760830</name>
</gene>
<protein>
    <submittedName>
        <fullName evidence="1">Uncharacterized protein</fullName>
    </submittedName>
</protein>
<proteinExistence type="predicted"/>
<accession>A0AAW0DW05</accession>
<evidence type="ECO:0000313" key="2">
    <source>
        <dbReference type="Proteomes" id="UP001362999"/>
    </source>
</evidence>
<dbReference type="Proteomes" id="UP001362999">
    <property type="component" value="Unassembled WGS sequence"/>
</dbReference>
<dbReference type="AlphaFoldDB" id="A0AAW0DW05"/>
<organism evidence="1 2">
    <name type="scientific">Favolaschia claudopus</name>
    <dbReference type="NCBI Taxonomy" id="2862362"/>
    <lineage>
        <taxon>Eukaryota</taxon>
        <taxon>Fungi</taxon>
        <taxon>Dikarya</taxon>
        <taxon>Basidiomycota</taxon>
        <taxon>Agaricomycotina</taxon>
        <taxon>Agaricomycetes</taxon>
        <taxon>Agaricomycetidae</taxon>
        <taxon>Agaricales</taxon>
        <taxon>Marasmiineae</taxon>
        <taxon>Mycenaceae</taxon>
        <taxon>Favolaschia</taxon>
    </lineage>
</organism>